<feature type="domain" description="CN hydrolase" evidence="3">
    <location>
        <begin position="2"/>
        <end position="238"/>
    </location>
</feature>
<comment type="similarity">
    <text evidence="1">Belongs to the carbon-nitrogen hydrolase superfamily. NIT1/NIT2 family.</text>
</comment>
<name>A0A7X0VBV2_9ACTN</name>
<keyword evidence="5" id="KW-1185">Reference proteome</keyword>
<dbReference type="GO" id="GO:0016787">
    <property type="term" value="F:hydrolase activity"/>
    <property type="evidence" value="ECO:0007669"/>
    <property type="project" value="UniProtKB-KW"/>
</dbReference>
<accession>A0A7X0VBV2</accession>
<reference evidence="4 5" key="1">
    <citation type="submission" date="2020-08" db="EMBL/GenBank/DDBJ databases">
        <authorList>
            <person name="Seo M.-J."/>
        </authorList>
    </citation>
    <scope>NUCLEOTIDE SEQUENCE [LARGE SCALE GENOMIC DNA]</scope>
    <source>
        <strain evidence="4 5">KIGAM211</strain>
    </source>
</reference>
<dbReference type="AlphaFoldDB" id="A0A7X0VBV2"/>
<evidence type="ECO:0000259" key="3">
    <source>
        <dbReference type="PROSITE" id="PS50263"/>
    </source>
</evidence>
<dbReference type="Gene3D" id="3.60.110.10">
    <property type="entry name" value="Carbon-nitrogen hydrolase"/>
    <property type="match status" value="1"/>
</dbReference>
<keyword evidence="4" id="KW-0378">Hydrolase</keyword>
<dbReference type="CDD" id="cd07197">
    <property type="entry name" value="nitrilase"/>
    <property type="match status" value="1"/>
</dbReference>
<dbReference type="Proteomes" id="UP000523955">
    <property type="component" value="Unassembled WGS sequence"/>
</dbReference>
<feature type="region of interest" description="Disordered" evidence="2">
    <location>
        <begin position="246"/>
        <end position="266"/>
    </location>
</feature>
<evidence type="ECO:0000313" key="4">
    <source>
        <dbReference type="EMBL" id="MBB6628815.1"/>
    </source>
</evidence>
<protein>
    <submittedName>
        <fullName evidence="4">Carbon-nitrogen hydrolase family protein</fullName>
    </submittedName>
</protein>
<evidence type="ECO:0000256" key="2">
    <source>
        <dbReference type="SAM" id="MobiDB-lite"/>
    </source>
</evidence>
<evidence type="ECO:0000256" key="1">
    <source>
        <dbReference type="ARBA" id="ARBA00010613"/>
    </source>
</evidence>
<dbReference type="InterPro" id="IPR003010">
    <property type="entry name" value="C-N_Hydrolase"/>
</dbReference>
<evidence type="ECO:0000313" key="5">
    <source>
        <dbReference type="Proteomes" id="UP000523955"/>
    </source>
</evidence>
<dbReference type="PANTHER" id="PTHR23088">
    <property type="entry name" value="NITRILASE-RELATED"/>
    <property type="match status" value="1"/>
</dbReference>
<comment type="caution">
    <text evidence="4">The sequence shown here is derived from an EMBL/GenBank/DDBJ whole genome shotgun (WGS) entry which is preliminary data.</text>
</comment>
<dbReference type="SUPFAM" id="SSF56317">
    <property type="entry name" value="Carbon-nitrogen hydrolase"/>
    <property type="match status" value="1"/>
</dbReference>
<sequence>MLRVAAAQAASVSGDVPANVATAVRLVELAGSQGVRVLLLPEAFLTGYDEAAFSGPLPDADSLQDAWLDPLRAAAAASGLVVVAGTALRRGDRRTLSLVVVAPDGHTLAAYDKQHVDADELPWFTAGSGGSSLVVDGVELGLAVCYDSSFPEHARAAADDGAVGYLCSAAFFPGSAHRRDLALPARALDNGMYVVLAAATGTCGAASFIGGSAVFDPEGRPLASLGAEEGLAIADLDPAVVAQTRTERRMHAERLPGPGPRARHSA</sequence>
<dbReference type="PANTHER" id="PTHR23088:SF27">
    <property type="entry name" value="DEAMINATED GLUTATHIONE AMIDASE"/>
    <property type="match status" value="1"/>
</dbReference>
<proteinExistence type="inferred from homology"/>
<organism evidence="4 5">
    <name type="scientific">Nocardioides luti</name>
    <dbReference type="NCBI Taxonomy" id="2761101"/>
    <lineage>
        <taxon>Bacteria</taxon>
        <taxon>Bacillati</taxon>
        <taxon>Actinomycetota</taxon>
        <taxon>Actinomycetes</taxon>
        <taxon>Propionibacteriales</taxon>
        <taxon>Nocardioidaceae</taxon>
        <taxon>Nocardioides</taxon>
    </lineage>
</organism>
<gene>
    <name evidence="4" type="ORF">H5V45_15920</name>
</gene>
<dbReference type="Pfam" id="PF00795">
    <property type="entry name" value="CN_hydrolase"/>
    <property type="match status" value="1"/>
</dbReference>
<dbReference type="InterPro" id="IPR036526">
    <property type="entry name" value="C-N_Hydrolase_sf"/>
</dbReference>
<dbReference type="PROSITE" id="PS50263">
    <property type="entry name" value="CN_HYDROLASE"/>
    <property type="match status" value="1"/>
</dbReference>
<dbReference type="EMBL" id="JACKXE010000001">
    <property type="protein sequence ID" value="MBB6628815.1"/>
    <property type="molecule type" value="Genomic_DNA"/>
</dbReference>